<evidence type="ECO:0000256" key="7">
    <source>
        <dbReference type="SAM" id="MobiDB-lite"/>
    </source>
</evidence>
<evidence type="ECO:0000259" key="8">
    <source>
        <dbReference type="PROSITE" id="PS50967"/>
    </source>
</evidence>
<dbReference type="Gene3D" id="1.10.150.80">
    <property type="entry name" value="HRDC domain"/>
    <property type="match status" value="1"/>
</dbReference>
<keyword evidence="1 6" id="KW-0963">Cytoplasm</keyword>
<dbReference type="Gene3D" id="3.30.420.10">
    <property type="entry name" value="Ribonuclease H-like superfamily/Ribonuclease H"/>
    <property type="match status" value="1"/>
</dbReference>
<name>A0A117UVL5_9SPHN</name>
<accession>A0A117UVL5</accession>
<evidence type="ECO:0000256" key="1">
    <source>
        <dbReference type="ARBA" id="ARBA00022490"/>
    </source>
</evidence>
<keyword evidence="4 6" id="KW-0378">Hydrolase</keyword>
<dbReference type="Pfam" id="PF01612">
    <property type="entry name" value="DNA_pol_A_exo1"/>
    <property type="match status" value="1"/>
</dbReference>
<dbReference type="SMART" id="SM00474">
    <property type="entry name" value="35EXOc"/>
    <property type="match status" value="1"/>
</dbReference>
<keyword evidence="2 6" id="KW-0819">tRNA processing</keyword>
<evidence type="ECO:0000256" key="5">
    <source>
        <dbReference type="ARBA" id="ARBA00022839"/>
    </source>
</evidence>
<dbReference type="InterPro" id="IPR012337">
    <property type="entry name" value="RNaseH-like_sf"/>
</dbReference>
<comment type="cofactor">
    <cofactor evidence="6">
        <name>a divalent metal cation</name>
        <dbReference type="ChEBI" id="CHEBI:60240"/>
    </cofactor>
</comment>
<dbReference type="SUPFAM" id="SSF53098">
    <property type="entry name" value="Ribonuclease H-like"/>
    <property type="match status" value="1"/>
</dbReference>
<comment type="function">
    <text evidence="6">Exonuclease involved in the 3' processing of various precursor tRNAs. Initiates hydrolysis at the 3'-terminus of an RNA molecule and releases 5'-mononucleotides.</text>
</comment>
<dbReference type="Pfam" id="PF00570">
    <property type="entry name" value="HRDC"/>
    <property type="match status" value="1"/>
</dbReference>
<dbReference type="CDD" id="cd06142">
    <property type="entry name" value="RNaseD_exo"/>
    <property type="match status" value="1"/>
</dbReference>
<comment type="catalytic activity">
    <reaction evidence="6">
        <text>Exonucleolytic cleavage that removes extra residues from the 3'-terminus of tRNA to produce 5'-mononucleotides.</text>
        <dbReference type="EC" id="3.1.13.5"/>
    </reaction>
</comment>
<dbReference type="GO" id="GO:0000166">
    <property type="term" value="F:nucleotide binding"/>
    <property type="evidence" value="ECO:0007669"/>
    <property type="project" value="InterPro"/>
</dbReference>
<keyword evidence="5 6" id="KW-0269">Exonuclease</keyword>
<protein>
    <recommendedName>
        <fullName evidence="6">Ribonuclease D</fullName>
        <shortName evidence="6">RNase D</shortName>
        <ecNumber evidence="6">3.1.13.5</ecNumber>
    </recommendedName>
</protein>
<dbReference type="STRING" id="1117702.AQZ52_08540"/>
<evidence type="ECO:0000256" key="6">
    <source>
        <dbReference type="HAMAP-Rule" id="MF_01899"/>
    </source>
</evidence>
<reference evidence="9 10" key="1">
    <citation type="submission" date="2015-10" db="EMBL/GenBank/DDBJ databases">
        <title>Draft genome sequence of Novosphingobium fuchskuhlense DSM 25065 isolated from a surface water sample of the southwest basin of Lake Grosse Fuchskuhle.</title>
        <authorList>
            <person name="Ruckert C."/>
            <person name="Winkler A."/>
            <person name="Glaeser J."/>
            <person name="Grossart H.-P."/>
            <person name="Kalinowski J."/>
            <person name="Glaeser S."/>
        </authorList>
    </citation>
    <scope>NUCLEOTIDE SEQUENCE [LARGE SCALE GENOMIC DNA]</scope>
    <source>
        <strain evidence="9 10">FNE08-7</strain>
    </source>
</reference>
<dbReference type="PANTHER" id="PTHR47649:SF1">
    <property type="entry name" value="RIBONUCLEASE D"/>
    <property type="match status" value="1"/>
</dbReference>
<feature type="compositionally biased region" description="Basic and acidic residues" evidence="7">
    <location>
        <begin position="424"/>
        <end position="440"/>
    </location>
</feature>
<dbReference type="GO" id="GO:0008408">
    <property type="term" value="F:3'-5' exonuclease activity"/>
    <property type="evidence" value="ECO:0007669"/>
    <property type="project" value="InterPro"/>
</dbReference>
<feature type="region of interest" description="Disordered" evidence="7">
    <location>
        <begin position="395"/>
        <end position="440"/>
    </location>
</feature>
<dbReference type="InterPro" id="IPR002121">
    <property type="entry name" value="HRDC_dom"/>
</dbReference>
<dbReference type="NCBIfam" id="TIGR01388">
    <property type="entry name" value="rnd"/>
    <property type="match status" value="1"/>
</dbReference>
<evidence type="ECO:0000313" key="9">
    <source>
        <dbReference type="EMBL" id="KUR71653.1"/>
    </source>
</evidence>
<feature type="compositionally biased region" description="Acidic residues" evidence="7">
    <location>
        <begin position="398"/>
        <end position="410"/>
    </location>
</feature>
<keyword evidence="10" id="KW-1185">Reference proteome</keyword>
<comment type="caution">
    <text evidence="9">The sequence shown here is derived from an EMBL/GenBank/DDBJ whole genome shotgun (WGS) entry which is preliminary data.</text>
</comment>
<dbReference type="InterPro" id="IPR006292">
    <property type="entry name" value="RNase_D"/>
</dbReference>
<proteinExistence type="inferred from homology"/>
<dbReference type="InterPro" id="IPR044876">
    <property type="entry name" value="HRDC_dom_sf"/>
</dbReference>
<dbReference type="InterPro" id="IPR051086">
    <property type="entry name" value="RNase_D-like"/>
</dbReference>
<dbReference type="RefSeq" id="WP_067908467.1">
    <property type="nucleotide sequence ID" value="NZ_KQ954244.1"/>
</dbReference>
<evidence type="ECO:0000256" key="4">
    <source>
        <dbReference type="ARBA" id="ARBA00022801"/>
    </source>
</evidence>
<dbReference type="GO" id="GO:0033890">
    <property type="term" value="F:ribonuclease D activity"/>
    <property type="evidence" value="ECO:0007669"/>
    <property type="project" value="UniProtKB-UniRule"/>
</dbReference>
<dbReference type="GO" id="GO:0003676">
    <property type="term" value="F:nucleic acid binding"/>
    <property type="evidence" value="ECO:0007669"/>
    <property type="project" value="InterPro"/>
</dbReference>
<dbReference type="SUPFAM" id="SSF47819">
    <property type="entry name" value="HRDC-like"/>
    <property type="match status" value="2"/>
</dbReference>
<dbReference type="Proteomes" id="UP000058012">
    <property type="component" value="Unassembled WGS sequence"/>
</dbReference>
<comment type="similarity">
    <text evidence="6">Belongs to the RNase D family.</text>
</comment>
<sequence>MKIHPLITTTPALADLCERLAKADFITVDTEFMRENTYWPELCLVQIADDKEAAAIDPLAPGIDLAPLLELLVDNEDVLKVFHAGGQDVEIIYNLTGRTPHPIFDTQIAMMAISQSEQIGYSNLVESWLGFTVDKGARFTDWSRRPLTERQIEYAIGDVTHLSKIFPRMLKRLIKTGRGEWLDAEMEKLADPENYRSDPQTVWQKIRAPSRNSAVLGRLKAIAAWRELEAMDKNIPRGRIMRDETLADIASHPPREQHELAKVRGLSAGWKDNDIGRRLMQAIADAKPLTDAELPPRAPRGAPLGKEGALVADLLKLLLKIRSREIDIAARLLARSDDLEALAAGQRKGLPILEGWRFEQFGRDALELVEGKLAFAVVKGKLKMAHIDAIAGGNDGGNADEAEPAEDEDAILLTTDGGEESDGGDGRNWDDDQAREPGAE</sequence>
<gene>
    <name evidence="6" type="primary">rnd</name>
    <name evidence="9" type="ORF">AQZ52_08540</name>
</gene>
<evidence type="ECO:0000256" key="2">
    <source>
        <dbReference type="ARBA" id="ARBA00022694"/>
    </source>
</evidence>
<dbReference type="PANTHER" id="PTHR47649">
    <property type="entry name" value="RIBONUCLEASE D"/>
    <property type="match status" value="1"/>
</dbReference>
<dbReference type="GO" id="GO:0005737">
    <property type="term" value="C:cytoplasm"/>
    <property type="evidence" value="ECO:0007669"/>
    <property type="project" value="UniProtKB-SubCell"/>
</dbReference>
<evidence type="ECO:0000313" key="10">
    <source>
        <dbReference type="Proteomes" id="UP000058012"/>
    </source>
</evidence>
<dbReference type="GO" id="GO:0042780">
    <property type="term" value="P:tRNA 3'-end processing"/>
    <property type="evidence" value="ECO:0007669"/>
    <property type="project" value="UniProtKB-UniRule"/>
</dbReference>
<keyword evidence="3 6" id="KW-0540">Nuclease</keyword>
<dbReference type="HAMAP" id="MF_01899">
    <property type="entry name" value="RNase_D"/>
    <property type="match status" value="1"/>
</dbReference>
<dbReference type="EC" id="3.1.13.5" evidence="6"/>
<dbReference type="PROSITE" id="PS50967">
    <property type="entry name" value="HRDC"/>
    <property type="match status" value="1"/>
</dbReference>
<organism evidence="9 10">
    <name type="scientific">Novosphingobium fuchskuhlense</name>
    <dbReference type="NCBI Taxonomy" id="1117702"/>
    <lineage>
        <taxon>Bacteria</taxon>
        <taxon>Pseudomonadati</taxon>
        <taxon>Pseudomonadota</taxon>
        <taxon>Alphaproteobacteria</taxon>
        <taxon>Sphingomonadales</taxon>
        <taxon>Sphingomonadaceae</taxon>
        <taxon>Novosphingobium</taxon>
    </lineage>
</organism>
<dbReference type="InterPro" id="IPR010997">
    <property type="entry name" value="HRDC-like_sf"/>
</dbReference>
<evidence type="ECO:0000256" key="3">
    <source>
        <dbReference type="ARBA" id="ARBA00022722"/>
    </source>
</evidence>
<dbReference type="EMBL" id="LLZS01000006">
    <property type="protein sequence ID" value="KUR71653.1"/>
    <property type="molecule type" value="Genomic_DNA"/>
</dbReference>
<dbReference type="AlphaFoldDB" id="A0A117UVL5"/>
<comment type="subcellular location">
    <subcellularLocation>
        <location evidence="6">Cytoplasm</location>
    </subcellularLocation>
</comment>
<dbReference type="InterPro" id="IPR002562">
    <property type="entry name" value="3'-5'_exonuclease_dom"/>
</dbReference>
<feature type="domain" description="HRDC" evidence="8">
    <location>
        <begin position="212"/>
        <end position="293"/>
    </location>
</feature>
<dbReference type="InterPro" id="IPR036397">
    <property type="entry name" value="RNaseH_sf"/>
</dbReference>